<sequence length="40" mass="4823">MAQDLTFIRRRRSKKDEPKRQLFISETTSKNKTEIVTIKK</sequence>
<keyword evidence="3" id="KW-1185">Reference proteome</keyword>
<comment type="caution">
    <text evidence="2">The sequence shown here is derived from an EMBL/GenBank/DDBJ whole genome shotgun (WGS) entry which is preliminary data.</text>
</comment>
<evidence type="ECO:0000313" key="3">
    <source>
        <dbReference type="Proteomes" id="UP000010321"/>
    </source>
</evidence>
<dbReference type="Proteomes" id="UP000010321">
    <property type="component" value="Unassembled WGS sequence"/>
</dbReference>
<accession>A0ABN0CN01</accession>
<protein>
    <submittedName>
        <fullName evidence="2">Uncharacterized protein</fullName>
    </submittedName>
</protein>
<organism evidence="2 3">
    <name type="scientific">Bacteroides clarus YIT 12056</name>
    <dbReference type="NCBI Taxonomy" id="762984"/>
    <lineage>
        <taxon>Bacteria</taxon>
        <taxon>Pseudomonadati</taxon>
        <taxon>Bacteroidota</taxon>
        <taxon>Bacteroidia</taxon>
        <taxon>Bacteroidales</taxon>
        <taxon>Bacteroidaceae</taxon>
        <taxon>Bacteroides</taxon>
    </lineage>
</organism>
<evidence type="ECO:0000313" key="2">
    <source>
        <dbReference type="EMBL" id="EGF51381.1"/>
    </source>
</evidence>
<feature type="region of interest" description="Disordered" evidence="1">
    <location>
        <begin position="1"/>
        <end position="25"/>
    </location>
</feature>
<evidence type="ECO:0000256" key="1">
    <source>
        <dbReference type="SAM" id="MobiDB-lite"/>
    </source>
</evidence>
<proteinExistence type="predicted"/>
<name>A0ABN0CN01_9BACE</name>
<reference evidence="2 3" key="1">
    <citation type="submission" date="2011-02" db="EMBL/GenBank/DDBJ databases">
        <authorList>
            <person name="Weinstock G."/>
            <person name="Sodergren E."/>
            <person name="Clifton S."/>
            <person name="Fulton L."/>
            <person name="Fulton B."/>
            <person name="Courtney L."/>
            <person name="Fronick C."/>
            <person name="Harrison M."/>
            <person name="Strong C."/>
            <person name="Farmer C."/>
            <person name="Delahaunty K."/>
            <person name="Markovic C."/>
            <person name="Hall O."/>
            <person name="Minx P."/>
            <person name="Tomlinson C."/>
            <person name="Mitreva M."/>
            <person name="Hou S."/>
            <person name="Chen J."/>
            <person name="Wollam A."/>
            <person name="Pepin K.H."/>
            <person name="Johnson M."/>
            <person name="Bhonagiri V."/>
            <person name="Zhang X."/>
            <person name="Suruliraj S."/>
            <person name="Warren W."/>
            <person name="Chinwalla A."/>
            <person name="Mardis E.R."/>
            <person name="Wilson R.K."/>
        </authorList>
    </citation>
    <scope>NUCLEOTIDE SEQUENCE [LARGE SCALE GENOMIC DNA]</scope>
    <source>
        <strain evidence="2 3">YIT 12056</strain>
    </source>
</reference>
<gene>
    <name evidence="2" type="ORF">HMPREF9445_01872</name>
</gene>
<dbReference type="EMBL" id="AFBM01000022">
    <property type="protein sequence ID" value="EGF51381.1"/>
    <property type="molecule type" value="Genomic_DNA"/>
</dbReference>